<dbReference type="InterPro" id="IPR021776">
    <property type="entry name" value="ActD"/>
</dbReference>
<dbReference type="RefSeq" id="WP_176067941.1">
    <property type="nucleotide sequence ID" value="NZ_BJTG01000009.1"/>
</dbReference>
<evidence type="ECO:0008006" key="4">
    <source>
        <dbReference type="Google" id="ProtNLM"/>
    </source>
</evidence>
<keyword evidence="1" id="KW-0472">Membrane</keyword>
<evidence type="ECO:0000313" key="2">
    <source>
        <dbReference type="EMBL" id="GEJ58943.1"/>
    </source>
</evidence>
<evidence type="ECO:0000256" key="1">
    <source>
        <dbReference type="SAM" id="Phobius"/>
    </source>
</evidence>
<dbReference type="PANTHER" id="PTHR40394:SF2">
    <property type="entry name" value="QUINOL:CYTOCHROME C OXIDOREDUCTASE MEMBRANE PROTEIN"/>
    <property type="match status" value="1"/>
</dbReference>
<gene>
    <name evidence="2" type="ORF">AMYX_36840</name>
</gene>
<dbReference type="PANTHER" id="PTHR40394">
    <property type="entry name" value="LIPOPROTEIN-RELATED"/>
    <property type="match status" value="1"/>
</dbReference>
<keyword evidence="1" id="KW-0812">Transmembrane</keyword>
<comment type="caution">
    <text evidence="2">The sequence shown here is derived from an EMBL/GenBank/DDBJ whole genome shotgun (WGS) entry which is preliminary data.</text>
</comment>
<name>A0A7I9VR91_9BACT</name>
<dbReference type="Proteomes" id="UP000503640">
    <property type="component" value="Unassembled WGS sequence"/>
</dbReference>
<accession>A0A7I9VR91</accession>
<dbReference type="AlphaFoldDB" id="A0A7I9VR91"/>
<protein>
    <recommendedName>
        <fullName evidence="4">DUF3341 domain-containing protein</fullName>
    </recommendedName>
</protein>
<feature type="transmembrane region" description="Helical" evidence="1">
    <location>
        <begin position="89"/>
        <end position="115"/>
    </location>
</feature>
<evidence type="ECO:0000313" key="3">
    <source>
        <dbReference type="Proteomes" id="UP000503640"/>
    </source>
</evidence>
<feature type="transmembrane region" description="Helical" evidence="1">
    <location>
        <begin position="53"/>
        <end position="77"/>
    </location>
</feature>
<proteinExistence type="predicted"/>
<reference evidence="3" key="1">
    <citation type="journal article" date="2020" name="Appl. Environ. Microbiol.">
        <title>Diazotrophic Anaeromyxobacter Isolates from Soils.</title>
        <authorList>
            <person name="Masuda Y."/>
            <person name="Yamanaka H."/>
            <person name="Xu Z.X."/>
            <person name="Shiratori Y."/>
            <person name="Aono T."/>
            <person name="Amachi S."/>
            <person name="Senoo K."/>
            <person name="Itoh H."/>
        </authorList>
    </citation>
    <scope>NUCLEOTIDE SEQUENCE [LARGE SCALE GENOMIC DNA]</scope>
    <source>
        <strain evidence="3">R267</strain>
    </source>
</reference>
<dbReference type="EMBL" id="BJTG01000009">
    <property type="protein sequence ID" value="GEJ58943.1"/>
    <property type="molecule type" value="Genomic_DNA"/>
</dbReference>
<keyword evidence="1" id="KW-1133">Transmembrane helix</keyword>
<dbReference type="Pfam" id="PF11821">
    <property type="entry name" value="ActD"/>
    <property type="match status" value="1"/>
</dbReference>
<keyword evidence="3" id="KW-1185">Reference proteome</keyword>
<organism evidence="2 3">
    <name type="scientific">Anaeromyxobacter diazotrophicus</name>
    <dbReference type="NCBI Taxonomy" id="2590199"/>
    <lineage>
        <taxon>Bacteria</taxon>
        <taxon>Pseudomonadati</taxon>
        <taxon>Myxococcota</taxon>
        <taxon>Myxococcia</taxon>
        <taxon>Myxococcales</taxon>
        <taxon>Cystobacterineae</taxon>
        <taxon>Anaeromyxobacteraceae</taxon>
        <taxon>Anaeromyxobacter</taxon>
    </lineage>
</organism>
<sequence>MPAEVLGTFADPAAAAAAIRALRGAGCRVRAAMPAPFPEVVAALGLRRSRLGFATWPGALLGLCVGVALPVATSLAWPLVVGGKPVVSLPAFVVIIFELTVLVGSLTNLVASIALGWTRGGLRPLPGGRSFHGDRIGVLASAEDGALAERLLAAAGAEEVSRA</sequence>